<dbReference type="InterPro" id="IPR006311">
    <property type="entry name" value="TAT_signal"/>
</dbReference>
<evidence type="ECO:0000259" key="1">
    <source>
        <dbReference type="Pfam" id="PF00963"/>
    </source>
</evidence>
<dbReference type="PROSITE" id="PS51318">
    <property type="entry name" value="TAT"/>
    <property type="match status" value="1"/>
</dbReference>
<accession>A0A1G6IIK9</accession>
<evidence type="ECO:0000313" key="3">
    <source>
        <dbReference type="Proteomes" id="UP000199034"/>
    </source>
</evidence>
<dbReference type="InterPro" id="IPR013783">
    <property type="entry name" value="Ig-like_fold"/>
</dbReference>
<name>A0A1G6IIK9_9ACTN</name>
<dbReference type="Gene3D" id="2.60.40.680">
    <property type="match status" value="1"/>
</dbReference>
<dbReference type="OrthoDB" id="275270at2"/>
<dbReference type="InterPro" id="IPR008965">
    <property type="entry name" value="CBM2/CBM3_carb-bd_dom_sf"/>
</dbReference>
<dbReference type="AlphaFoldDB" id="A0A1G6IIK9"/>
<dbReference type="InterPro" id="IPR002102">
    <property type="entry name" value="Cohesin_dom"/>
</dbReference>
<feature type="domain" description="Cohesin" evidence="1">
    <location>
        <begin position="58"/>
        <end position="173"/>
    </location>
</feature>
<keyword evidence="3" id="KW-1185">Reference proteome</keyword>
<dbReference type="EMBL" id="FMZM01000001">
    <property type="protein sequence ID" value="SDC06328.1"/>
    <property type="molecule type" value="Genomic_DNA"/>
</dbReference>
<dbReference type="Gene3D" id="2.60.40.2700">
    <property type="match status" value="1"/>
</dbReference>
<proteinExistence type="predicted"/>
<dbReference type="Pfam" id="PF00963">
    <property type="entry name" value="Cohesin"/>
    <property type="match status" value="1"/>
</dbReference>
<dbReference type="GO" id="GO:0030246">
    <property type="term" value="F:carbohydrate binding"/>
    <property type="evidence" value="ECO:0007669"/>
    <property type="project" value="InterPro"/>
</dbReference>
<dbReference type="CDD" id="cd08547">
    <property type="entry name" value="Type_II_cohesin"/>
    <property type="match status" value="1"/>
</dbReference>
<dbReference type="GO" id="GO:0000272">
    <property type="term" value="P:polysaccharide catabolic process"/>
    <property type="evidence" value="ECO:0007669"/>
    <property type="project" value="InterPro"/>
</dbReference>
<dbReference type="STRING" id="1045774.SAMN05421872_101195"/>
<dbReference type="RefSeq" id="WP_090849855.1">
    <property type="nucleotide sequence ID" value="NZ_FMZM01000001.1"/>
</dbReference>
<evidence type="ECO:0000313" key="2">
    <source>
        <dbReference type="EMBL" id="SDC06328.1"/>
    </source>
</evidence>
<dbReference type="Gene3D" id="2.60.40.10">
    <property type="entry name" value="Immunoglobulins"/>
    <property type="match status" value="1"/>
</dbReference>
<dbReference type="SUPFAM" id="SSF49384">
    <property type="entry name" value="Carbohydrate-binding domain"/>
    <property type="match status" value="1"/>
</dbReference>
<reference evidence="2 3" key="1">
    <citation type="submission" date="2016-10" db="EMBL/GenBank/DDBJ databases">
        <authorList>
            <person name="de Groot N.N."/>
        </authorList>
    </citation>
    <scope>NUCLEOTIDE SEQUENCE [LARGE SCALE GENOMIC DNA]</scope>
    <source>
        <strain evidence="2 3">CGMCC 4.6858</strain>
    </source>
</reference>
<gene>
    <name evidence="2" type="ORF">SAMN05421872_101195</name>
</gene>
<protein>
    <submittedName>
        <fullName evidence="2">Cohesin domain-containing protein</fullName>
    </submittedName>
</protein>
<dbReference type="Proteomes" id="UP000199034">
    <property type="component" value="Unassembled WGS sequence"/>
</dbReference>
<sequence>MSEIEKRTQMSKRRQQIGGVAALALGLGALAWIPNAVAGPDDTVITEAAALDGYGIEVSADEVVVGDTVTVTVTATDVSDLYAYDLKLAYDADVLDYVDDSARTDLTGSTYGLESAGAVEVVHTKLGTSPAATGPVTLAEVTFTAVGVGPAAVSAPSLETVTTARASTTTTGIGVVPVEALAKAAPVATTAPKVSGTVRVGRTLAVSGGSWDVPGVSLTYQWRRAGRPVAGATGRSYVLRPADAGTLVDVVVSAAKKDHVTGSATAAAGTVARATTSTTVTAPRTVKKSKRPTVRIAVAASGITPAGTVKVTYGGKVVKAAAPLKNGKVTVTLPRKKAGSYRLKVVYRPAVGFTASSKTVTVRVRR</sequence>
<organism evidence="2 3">
    <name type="scientific">Nocardioides lianchengensis</name>
    <dbReference type="NCBI Taxonomy" id="1045774"/>
    <lineage>
        <taxon>Bacteria</taxon>
        <taxon>Bacillati</taxon>
        <taxon>Actinomycetota</taxon>
        <taxon>Actinomycetes</taxon>
        <taxon>Propionibacteriales</taxon>
        <taxon>Nocardioidaceae</taxon>
        <taxon>Nocardioides</taxon>
    </lineage>
</organism>